<evidence type="ECO:0000256" key="1">
    <source>
        <dbReference type="ARBA" id="ARBA00023002"/>
    </source>
</evidence>
<dbReference type="PANTHER" id="PTHR43073:SF2">
    <property type="entry name" value="DIHYDROPYRIMIDINE DEHYDROGENASE [NADP(+)]"/>
    <property type="match status" value="1"/>
</dbReference>
<dbReference type="GO" id="GO:0006212">
    <property type="term" value="P:uracil catabolic process"/>
    <property type="evidence" value="ECO:0007669"/>
    <property type="project" value="TreeGrafter"/>
</dbReference>
<sequence length="93" mass="10530">MCEFLPFLSPRKVLTKNGRVSGMEFVRTEQAEDGTWLEDEDQTVRLKCDYIISAFGSGLSDKDGKFLSLCYSTIMYIVHDYGICHCSFKSVGN</sequence>
<reference evidence="2 3" key="1">
    <citation type="submission" date="2019-05" db="EMBL/GenBank/DDBJ databases">
        <title>Another draft genome of Portunus trituberculatus and its Hox gene families provides insights of decapod evolution.</title>
        <authorList>
            <person name="Jeong J.-H."/>
            <person name="Song I."/>
            <person name="Kim S."/>
            <person name="Choi T."/>
            <person name="Kim D."/>
            <person name="Ryu S."/>
            <person name="Kim W."/>
        </authorList>
    </citation>
    <scope>NUCLEOTIDE SEQUENCE [LARGE SCALE GENOMIC DNA]</scope>
    <source>
        <tissue evidence="2">Muscle</tissue>
    </source>
</reference>
<accession>A0A5B7JW10</accession>
<dbReference type="OrthoDB" id="4327079at2759"/>
<dbReference type="GO" id="GO:0006210">
    <property type="term" value="P:thymine catabolic process"/>
    <property type="evidence" value="ECO:0007669"/>
    <property type="project" value="TreeGrafter"/>
</dbReference>
<dbReference type="GO" id="GO:0002058">
    <property type="term" value="F:uracil binding"/>
    <property type="evidence" value="ECO:0007669"/>
    <property type="project" value="TreeGrafter"/>
</dbReference>
<dbReference type="Gene3D" id="3.50.50.60">
    <property type="entry name" value="FAD/NAD(P)-binding domain"/>
    <property type="match status" value="1"/>
</dbReference>
<keyword evidence="3" id="KW-1185">Reference proteome</keyword>
<name>A0A5B7JW10_PORTR</name>
<evidence type="ECO:0000313" key="2">
    <source>
        <dbReference type="EMBL" id="MPC98715.1"/>
    </source>
</evidence>
<dbReference type="GO" id="GO:0005829">
    <property type="term" value="C:cytosol"/>
    <property type="evidence" value="ECO:0007669"/>
    <property type="project" value="TreeGrafter"/>
</dbReference>
<gene>
    <name evidence="2" type="primary">Dpyd_1</name>
    <name evidence="2" type="ORF">E2C01_094096</name>
</gene>
<proteinExistence type="predicted"/>
<evidence type="ECO:0000313" key="3">
    <source>
        <dbReference type="Proteomes" id="UP000324222"/>
    </source>
</evidence>
<dbReference type="AlphaFoldDB" id="A0A5B7JW10"/>
<dbReference type="InterPro" id="IPR036188">
    <property type="entry name" value="FAD/NAD-bd_sf"/>
</dbReference>
<organism evidence="2 3">
    <name type="scientific">Portunus trituberculatus</name>
    <name type="common">Swimming crab</name>
    <name type="synonym">Neptunus trituberculatus</name>
    <dbReference type="NCBI Taxonomy" id="210409"/>
    <lineage>
        <taxon>Eukaryota</taxon>
        <taxon>Metazoa</taxon>
        <taxon>Ecdysozoa</taxon>
        <taxon>Arthropoda</taxon>
        <taxon>Crustacea</taxon>
        <taxon>Multicrustacea</taxon>
        <taxon>Malacostraca</taxon>
        <taxon>Eumalacostraca</taxon>
        <taxon>Eucarida</taxon>
        <taxon>Decapoda</taxon>
        <taxon>Pleocyemata</taxon>
        <taxon>Brachyura</taxon>
        <taxon>Eubrachyura</taxon>
        <taxon>Portunoidea</taxon>
        <taxon>Portunidae</taxon>
        <taxon>Portuninae</taxon>
        <taxon>Portunus</taxon>
    </lineage>
</organism>
<comment type="caution">
    <text evidence="2">The sequence shown here is derived from an EMBL/GenBank/DDBJ whole genome shotgun (WGS) entry which is preliminary data.</text>
</comment>
<dbReference type="SUPFAM" id="SSF51905">
    <property type="entry name" value="FAD/NAD(P)-binding domain"/>
    <property type="match status" value="1"/>
</dbReference>
<protein>
    <submittedName>
        <fullName evidence="2">Dihydropyrimidine dehydrogenase [NADP(+)]</fullName>
    </submittedName>
</protein>
<dbReference type="Proteomes" id="UP000324222">
    <property type="component" value="Unassembled WGS sequence"/>
</dbReference>
<dbReference type="PANTHER" id="PTHR43073">
    <property type="entry name" value="DIHYDROPYRIMIDINE DEHYDROGENASE [NADP(+)]"/>
    <property type="match status" value="1"/>
</dbReference>
<keyword evidence="1" id="KW-0560">Oxidoreductase</keyword>
<dbReference type="GO" id="GO:0050661">
    <property type="term" value="F:NADP binding"/>
    <property type="evidence" value="ECO:0007669"/>
    <property type="project" value="TreeGrafter"/>
</dbReference>
<dbReference type="GO" id="GO:0017113">
    <property type="term" value="F:dihydropyrimidine dehydrogenase (NADP+) activity"/>
    <property type="evidence" value="ECO:0007669"/>
    <property type="project" value="TreeGrafter"/>
</dbReference>
<dbReference type="EMBL" id="VSRR010115283">
    <property type="protein sequence ID" value="MPC98715.1"/>
    <property type="molecule type" value="Genomic_DNA"/>
</dbReference>